<keyword evidence="2" id="KW-0472">Membrane</keyword>
<sequence>MPEWDVIGLTTRTSDGGEGVANFLLPSKTFMFIAVYCTETADKACLFGCTEDIAVYILGRELAASRKAIIQPLSEHKASFQRGNDGIDSRHRSPAAGVSSYAARRIDSRNVRRSSAAHGEHGQEYESGTITAGNAGLDRGGIQRKNNFAPLVAKVKSEMKDKVTSLSKSGSNASDYFNSSLSQRISQGVADGIMVNIKEMGQKLLPNFSNTLKKQIGGLKPYCSIVPCRNVFSVLSNLMTSIRLYMVDKHLKHDADSLMMFIMSFASFIPLYVTEFARSPFIMDFLRRRWAFQGECGEMSVEYVLNAMLKVLVFESALKAVLRVWFYSNKLDYGAMVPGFVSGIGRGLWYCFSFIPYTFNAIAAGVFGGYWSVEAFSALTHMFVHSVVFARLVLFTAVQYAFYQENYDTAAFFINPIVSQIASAFSGFIFALASTSNIGTMLMLKNFSNLADVEHLLDYAGFRITESYAAATGYARNAFHNIPNLFKPTSLDILVKLSYYHEYISRLLPSGIEWPVLLLHITMALNSNSAAGLYLSAVNFVYAVINQRLSSYERSLITKDIQEIVQESN</sequence>
<name>A0AAD8PEB0_BABGI</name>
<feature type="transmembrane region" description="Helical" evidence="2">
    <location>
        <begin position="258"/>
        <end position="277"/>
    </location>
</feature>
<evidence type="ECO:0000256" key="2">
    <source>
        <dbReference type="SAM" id="Phobius"/>
    </source>
</evidence>
<feature type="transmembrane region" description="Helical" evidence="2">
    <location>
        <begin position="383"/>
        <end position="403"/>
    </location>
</feature>
<accession>A0AAD8PEB0</accession>
<evidence type="ECO:0000256" key="1">
    <source>
        <dbReference type="SAM" id="MobiDB-lite"/>
    </source>
</evidence>
<dbReference type="AlphaFoldDB" id="A0AAD8PEB0"/>
<evidence type="ECO:0000313" key="3">
    <source>
        <dbReference type="EMBL" id="KAK1443686.1"/>
    </source>
</evidence>
<feature type="transmembrane region" description="Helical" evidence="2">
    <location>
        <begin position="347"/>
        <end position="371"/>
    </location>
</feature>
<dbReference type="Proteomes" id="UP001230268">
    <property type="component" value="Unassembled WGS sequence"/>
</dbReference>
<feature type="transmembrane region" description="Helical" evidence="2">
    <location>
        <begin position="410"/>
        <end position="433"/>
    </location>
</feature>
<evidence type="ECO:0000313" key="4">
    <source>
        <dbReference type="Proteomes" id="UP001230268"/>
    </source>
</evidence>
<keyword evidence="2" id="KW-0812">Transmembrane</keyword>
<reference evidence="3" key="1">
    <citation type="submission" date="2023-08" db="EMBL/GenBank/DDBJ databases">
        <title>Draft sequence of the Babesia gibsoni genome.</title>
        <authorList>
            <person name="Yamagishi J.Y."/>
            <person name="Xuan X.X."/>
        </authorList>
    </citation>
    <scope>NUCLEOTIDE SEQUENCE</scope>
    <source>
        <strain evidence="3">Azabu</strain>
    </source>
</reference>
<organism evidence="3 4">
    <name type="scientific">Babesia gibsoni</name>
    <dbReference type="NCBI Taxonomy" id="33632"/>
    <lineage>
        <taxon>Eukaryota</taxon>
        <taxon>Sar</taxon>
        <taxon>Alveolata</taxon>
        <taxon>Apicomplexa</taxon>
        <taxon>Aconoidasida</taxon>
        <taxon>Piroplasmida</taxon>
        <taxon>Babesiidae</taxon>
        <taxon>Babesia</taxon>
    </lineage>
</organism>
<dbReference type="EMBL" id="JAVEPI010000002">
    <property type="protein sequence ID" value="KAK1443686.1"/>
    <property type="molecule type" value="Genomic_DNA"/>
</dbReference>
<keyword evidence="4" id="KW-1185">Reference proteome</keyword>
<comment type="caution">
    <text evidence="3">The sequence shown here is derived from an EMBL/GenBank/DDBJ whole genome shotgun (WGS) entry which is preliminary data.</text>
</comment>
<protein>
    <submittedName>
        <fullName evidence="3">Uncharacterized protein</fullName>
    </submittedName>
</protein>
<feature type="region of interest" description="Disordered" evidence="1">
    <location>
        <begin position="110"/>
        <end position="138"/>
    </location>
</feature>
<proteinExistence type="predicted"/>
<keyword evidence="2" id="KW-1133">Transmembrane helix</keyword>
<gene>
    <name evidence="3" type="ORF">BgAZ_205620</name>
</gene>